<dbReference type="Proteomes" id="UP000318626">
    <property type="component" value="Chromosome"/>
</dbReference>
<evidence type="ECO:0000313" key="3">
    <source>
        <dbReference type="Proteomes" id="UP000318626"/>
    </source>
</evidence>
<evidence type="ECO:0000256" key="1">
    <source>
        <dbReference type="ARBA" id="ARBA00022649"/>
    </source>
</evidence>
<reference evidence="3" key="1">
    <citation type="submission" date="2019-02" db="EMBL/GenBank/DDBJ databases">
        <title>Deep-cultivation of Planctomycetes and their phenomic and genomic characterization uncovers novel biology.</title>
        <authorList>
            <person name="Wiegand S."/>
            <person name="Jogler M."/>
            <person name="Boedeker C."/>
            <person name="Pinto D."/>
            <person name="Vollmers J."/>
            <person name="Rivas-Marin E."/>
            <person name="Kohn T."/>
            <person name="Peeters S.H."/>
            <person name="Heuer A."/>
            <person name="Rast P."/>
            <person name="Oberbeckmann S."/>
            <person name="Bunk B."/>
            <person name="Jeske O."/>
            <person name="Meyerdierks A."/>
            <person name="Storesund J.E."/>
            <person name="Kallscheuer N."/>
            <person name="Luecker S."/>
            <person name="Lage O.M."/>
            <person name="Pohl T."/>
            <person name="Merkel B.J."/>
            <person name="Hornburger P."/>
            <person name="Mueller R.-W."/>
            <person name="Bruemmer F."/>
            <person name="Labrenz M."/>
            <person name="Spormann A.M."/>
            <person name="Op den Camp H."/>
            <person name="Overmann J."/>
            <person name="Amann R."/>
            <person name="Jetten M.S.M."/>
            <person name="Mascher T."/>
            <person name="Medema M.H."/>
            <person name="Devos D.P."/>
            <person name="Kaster A.-K."/>
            <person name="Ovreas L."/>
            <person name="Rohde M."/>
            <person name="Galperin M.Y."/>
            <person name="Jogler C."/>
        </authorList>
    </citation>
    <scope>NUCLEOTIDE SEQUENCE [LARGE SCALE GENOMIC DNA]</scope>
    <source>
        <strain evidence="3">Pan97</strain>
    </source>
</reference>
<organism evidence="2 3">
    <name type="scientific">Bremerella volcania</name>
    <dbReference type="NCBI Taxonomy" id="2527984"/>
    <lineage>
        <taxon>Bacteria</taxon>
        <taxon>Pseudomonadati</taxon>
        <taxon>Planctomycetota</taxon>
        <taxon>Planctomycetia</taxon>
        <taxon>Pirellulales</taxon>
        <taxon>Pirellulaceae</taxon>
        <taxon>Bremerella</taxon>
    </lineage>
</organism>
<proteinExistence type="predicted"/>
<dbReference type="AlphaFoldDB" id="A0A518C7Y8"/>
<dbReference type="Pfam" id="PF05016">
    <property type="entry name" value="ParE_toxin"/>
    <property type="match status" value="1"/>
</dbReference>
<accession>A0A518C7Y8</accession>
<keyword evidence="1" id="KW-1277">Toxin-antitoxin system</keyword>
<dbReference type="InterPro" id="IPR035093">
    <property type="entry name" value="RelE/ParE_toxin_dom_sf"/>
</dbReference>
<dbReference type="KEGG" id="bvo:Pan97_23680"/>
<keyword evidence="3" id="KW-1185">Reference proteome</keyword>
<dbReference type="Gene3D" id="3.30.2310.20">
    <property type="entry name" value="RelE-like"/>
    <property type="match status" value="1"/>
</dbReference>
<dbReference type="OrthoDB" id="9809155at2"/>
<dbReference type="InterPro" id="IPR007712">
    <property type="entry name" value="RelE/ParE_toxin"/>
</dbReference>
<dbReference type="EMBL" id="CP036289">
    <property type="protein sequence ID" value="QDU75338.1"/>
    <property type="molecule type" value="Genomic_DNA"/>
</dbReference>
<gene>
    <name evidence="2" type="ORF">Pan97_23680</name>
</gene>
<sequence length="96" mass="11363">MIIDVHPEALLELQEAAKYYESKSTNLGVEFLDEFEACTRRIKESPTRFALVNAKTRCCSMFRFPFGIYYRLSENHARIILIRHRSRDPKYGMDRT</sequence>
<dbReference type="RefSeq" id="WP_144972632.1">
    <property type="nucleotide sequence ID" value="NZ_CP036289.1"/>
</dbReference>
<protein>
    <submittedName>
        <fullName evidence="2">Plasmid stabilization system protein</fullName>
    </submittedName>
</protein>
<evidence type="ECO:0000313" key="2">
    <source>
        <dbReference type="EMBL" id="QDU75338.1"/>
    </source>
</evidence>
<name>A0A518C7Y8_9BACT</name>